<dbReference type="Proteomes" id="UP000521676">
    <property type="component" value="Unassembled WGS sequence"/>
</dbReference>
<dbReference type="GO" id="GO:0003735">
    <property type="term" value="F:structural constituent of ribosome"/>
    <property type="evidence" value="ECO:0007669"/>
    <property type="project" value="InterPro"/>
</dbReference>
<keyword evidence="2 9" id="KW-0678">Repressor</keyword>
<keyword evidence="9" id="KW-0820">tRNA-binding</keyword>
<evidence type="ECO:0000313" key="11">
    <source>
        <dbReference type="EMBL" id="NWJ48460.1"/>
    </source>
</evidence>
<dbReference type="PANTHER" id="PTHR36427">
    <property type="entry name" value="54S RIBOSOMAL PROTEIN L1, MITOCHONDRIAL"/>
    <property type="match status" value="1"/>
</dbReference>
<dbReference type="FunFam" id="3.40.50.790:FF:000001">
    <property type="entry name" value="50S ribosomal protein L1"/>
    <property type="match status" value="1"/>
</dbReference>
<evidence type="ECO:0000256" key="3">
    <source>
        <dbReference type="ARBA" id="ARBA00022730"/>
    </source>
</evidence>
<evidence type="ECO:0000256" key="6">
    <source>
        <dbReference type="ARBA" id="ARBA00022980"/>
    </source>
</evidence>
<dbReference type="GO" id="GO:0015934">
    <property type="term" value="C:large ribosomal subunit"/>
    <property type="evidence" value="ECO:0007669"/>
    <property type="project" value="InterPro"/>
</dbReference>
<dbReference type="InterPro" id="IPR023673">
    <property type="entry name" value="Ribosomal_uL1_CS"/>
</dbReference>
<name>A0A8T7M8J3_9CHLR</name>
<dbReference type="SUPFAM" id="SSF56808">
    <property type="entry name" value="Ribosomal protein L1"/>
    <property type="match status" value="1"/>
</dbReference>
<comment type="function">
    <text evidence="9">Protein L1 is also a translational repressor protein, it controls the translation of the L11 operon by binding to its mRNA.</text>
</comment>
<evidence type="ECO:0000256" key="4">
    <source>
        <dbReference type="ARBA" id="ARBA00022845"/>
    </source>
</evidence>
<dbReference type="GO" id="GO:0006412">
    <property type="term" value="P:translation"/>
    <property type="evidence" value="ECO:0007669"/>
    <property type="project" value="UniProtKB-UniRule"/>
</dbReference>
<sequence length="239" mass="26207">MDHGKKYTEVAKQVDSKKTYKLDEAIAILKKTSYVKFDPTIELHFRLGIDPRHADQQVRSTAVLPHGTGKQVRILVFTQGEGEILARQAGADFVGSDDLVKQIEGGWTEFDVAVATPEQMGKVGKLGKILGRRGLMPNPKSGTICQPSDLPRVIQETRRGKVEFRNEPKAGLVHVGVGKLSFSEQQIRENVMNLIEGIVRNKPTGAKGVYIRSITITSTMGPGIHLEVNPILTEVGSTN</sequence>
<proteinExistence type="inferred from homology"/>
<keyword evidence="7 9" id="KW-0687">Ribonucleoprotein</keyword>
<evidence type="ECO:0000313" key="14">
    <source>
        <dbReference type="Proteomes" id="UP001431572"/>
    </source>
</evidence>
<dbReference type="AlphaFoldDB" id="A0A8T7M8J3"/>
<dbReference type="PANTHER" id="PTHR36427:SF3">
    <property type="entry name" value="LARGE RIBOSOMAL SUBUNIT PROTEIN UL1M"/>
    <property type="match status" value="1"/>
</dbReference>
<accession>A0A8T7M8J3</accession>
<dbReference type="GO" id="GO:0006417">
    <property type="term" value="P:regulation of translation"/>
    <property type="evidence" value="ECO:0007669"/>
    <property type="project" value="UniProtKB-KW"/>
</dbReference>
<dbReference type="InterPro" id="IPR023674">
    <property type="entry name" value="Ribosomal_uL1-like"/>
</dbReference>
<dbReference type="CDD" id="cd00403">
    <property type="entry name" value="Ribosomal_L1"/>
    <property type="match status" value="1"/>
</dbReference>
<dbReference type="HAMAP" id="MF_01318_B">
    <property type="entry name" value="Ribosomal_uL1_B"/>
    <property type="match status" value="1"/>
</dbReference>
<keyword evidence="5 9" id="KW-0694">RNA-binding</keyword>
<evidence type="ECO:0000256" key="8">
    <source>
        <dbReference type="ARBA" id="ARBA00035241"/>
    </source>
</evidence>
<dbReference type="PROSITE" id="PS01199">
    <property type="entry name" value="RIBOSOMAL_L1"/>
    <property type="match status" value="1"/>
</dbReference>
<evidence type="ECO:0000256" key="2">
    <source>
        <dbReference type="ARBA" id="ARBA00022491"/>
    </source>
</evidence>
<dbReference type="RefSeq" id="WP_341470298.1">
    <property type="nucleotide sequence ID" value="NZ_CP128400.1"/>
</dbReference>
<dbReference type="EMBL" id="CP128400">
    <property type="protein sequence ID" value="WJW68393.1"/>
    <property type="molecule type" value="Genomic_DNA"/>
</dbReference>
<keyword evidence="14" id="KW-1185">Reference proteome</keyword>
<evidence type="ECO:0000313" key="12">
    <source>
        <dbReference type="EMBL" id="WJW68393.1"/>
    </source>
</evidence>
<reference evidence="11 13" key="1">
    <citation type="submission" date="2020-06" db="EMBL/GenBank/DDBJ databases">
        <title>Anoxygenic phototrophic Chloroflexota member uses a Type I reaction center.</title>
        <authorList>
            <person name="Tsuji J.M."/>
            <person name="Shaw N.A."/>
            <person name="Nagashima S."/>
            <person name="Venkiteswaran J."/>
            <person name="Schiff S.L."/>
            <person name="Hanada S."/>
            <person name="Tank M."/>
            <person name="Neufeld J.D."/>
        </authorList>
    </citation>
    <scope>NUCLEOTIDE SEQUENCE [LARGE SCALE GENOMIC DNA]</scope>
    <source>
        <strain evidence="11">L227-S17</strain>
    </source>
</reference>
<gene>
    <name evidence="9 12" type="primary">rplA</name>
    <name evidence="11" type="ORF">HXX08_21600</name>
    <name evidence="12" type="ORF">OZ401_004004</name>
</gene>
<dbReference type="Gene3D" id="3.30.190.20">
    <property type="match status" value="1"/>
</dbReference>
<comment type="function">
    <text evidence="9">Binds directly to 23S rRNA. The L1 stalk is quite mobile in the ribosome, and is involved in E site tRNA release.</text>
</comment>
<keyword evidence="3 9" id="KW-0699">rRNA-binding</keyword>
<evidence type="ECO:0000256" key="10">
    <source>
        <dbReference type="RuleBase" id="RU000659"/>
    </source>
</evidence>
<dbReference type="GO" id="GO:0000049">
    <property type="term" value="F:tRNA binding"/>
    <property type="evidence" value="ECO:0007669"/>
    <property type="project" value="UniProtKB-KW"/>
</dbReference>
<dbReference type="PIRSF" id="PIRSF002155">
    <property type="entry name" value="Ribosomal_L1"/>
    <property type="match status" value="1"/>
</dbReference>
<dbReference type="InterPro" id="IPR002143">
    <property type="entry name" value="Ribosomal_uL1"/>
</dbReference>
<organism evidence="11 13">
    <name type="scientific">Candidatus Chlorohelix allophototropha</name>
    <dbReference type="NCBI Taxonomy" id="3003348"/>
    <lineage>
        <taxon>Bacteria</taxon>
        <taxon>Bacillati</taxon>
        <taxon>Chloroflexota</taxon>
        <taxon>Chloroflexia</taxon>
        <taxon>Candidatus Chloroheliales</taxon>
        <taxon>Candidatus Chloroheliaceae</taxon>
        <taxon>Candidatus Chlorohelix</taxon>
    </lineage>
</organism>
<dbReference type="NCBIfam" id="TIGR01169">
    <property type="entry name" value="rplA_bact"/>
    <property type="match status" value="1"/>
</dbReference>
<reference evidence="12" key="2">
    <citation type="journal article" date="2024" name="Nature">
        <title>Anoxygenic phototroph of the Chloroflexota uses a type I reaction centre.</title>
        <authorList>
            <person name="Tsuji J.M."/>
            <person name="Shaw N.A."/>
            <person name="Nagashima S."/>
            <person name="Venkiteswaran J.J."/>
            <person name="Schiff S.L."/>
            <person name="Watanabe T."/>
            <person name="Fukui M."/>
            <person name="Hanada S."/>
            <person name="Tank M."/>
            <person name="Neufeld J.D."/>
        </authorList>
    </citation>
    <scope>NUCLEOTIDE SEQUENCE</scope>
    <source>
        <strain evidence="12">L227-S17</strain>
    </source>
</reference>
<evidence type="ECO:0000256" key="1">
    <source>
        <dbReference type="ARBA" id="ARBA00010531"/>
    </source>
</evidence>
<evidence type="ECO:0000256" key="9">
    <source>
        <dbReference type="HAMAP-Rule" id="MF_01318"/>
    </source>
</evidence>
<comment type="subunit">
    <text evidence="9">Part of the 50S ribosomal subunit.</text>
</comment>
<dbReference type="Gene3D" id="3.40.50.790">
    <property type="match status" value="1"/>
</dbReference>
<keyword evidence="6 9" id="KW-0689">Ribosomal protein</keyword>
<evidence type="ECO:0000313" key="13">
    <source>
        <dbReference type="Proteomes" id="UP000521676"/>
    </source>
</evidence>
<keyword evidence="4 9" id="KW-0810">Translation regulation</keyword>
<evidence type="ECO:0000256" key="5">
    <source>
        <dbReference type="ARBA" id="ARBA00022884"/>
    </source>
</evidence>
<evidence type="ECO:0000256" key="7">
    <source>
        <dbReference type="ARBA" id="ARBA00023274"/>
    </source>
</evidence>
<comment type="similarity">
    <text evidence="1 9 10">Belongs to the universal ribosomal protein uL1 family.</text>
</comment>
<dbReference type="Pfam" id="PF00687">
    <property type="entry name" value="Ribosomal_L1"/>
    <property type="match status" value="1"/>
</dbReference>
<dbReference type="Proteomes" id="UP001431572">
    <property type="component" value="Chromosome 2"/>
</dbReference>
<protein>
    <recommendedName>
        <fullName evidence="8 9">Large ribosomal subunit protein uL1</fullName>
    </recommendedName>
</protein>
<dbReference type="InterPro" id="IPR005878">
    <property type="entry name" value="Ribosom_uL1_bac-type"/>
</dbReference>
<dbReference type="EMBL" id="JACATZ010000003">
    <property type="protein sequence ID" value="NWJ48460.1"/>
    <property type="molecule type" value="Genomic_DNA"/>
</dbReference>
<dbReference type="GO" id="GO:0019843">
    <property type="term" value="F:rRNA binding"/>
    <property type="evidence" value="ECO:0007669"/>
    <property type="project" value="UniProtKB-UniRule"/>
</dbReference>
<dbReference type="InterPro" id="IPR028364">
    <property type="entry name" value="Ribosomal_uL1/biogenesis"/>
</dbReference>
<dbReference type="InterPro" id="IPR016095">
    <property type="entry name" value="Ribosomal_uL1_3-a/b-sand"/>
</dbReference>